<evidence type="ECO:0000313" key="2">
    <source>
        <dbReference type="EMBL" id="MYR35478.1"/>
    </source>
</evidence>
<dbReference type="GO" id="GO:0008757">
    <property type="term" value="F:S-adenosylmethionine-dependent methyltransferase activity"/>
    <property type="evidence" value="ECO:0007669"/>
    <property type="project" value="InterPro"/>
</dbReference>
<proteinExistence type="predicted"/>
<sequence length="282" mass="31416">MGSMSHTDRPHASTDRTLLTHHAYRHAQPLTARQRLYDFQRPRYDLPGLVLRHLDHPHGTWADVGCGTGLYLDRIRSERPQAHVLGLDLSASLLAALEGARVCADAALLPLRTGSVDVVLAMHMLYHLNDPDRALAEAARVLKPVGSLVVSTNSRHDKQELDELWARAAARVLGEEQGPRRVKLSARFAAEDAARTIGRHFEQVSVIDLDGVIEVDSPEPVLAHYASYRAWSHETGVPFEQTLNRVEDDLRVLLEEGPLAITTRQALIFAHRPRHDREAPAP</sequence>
<dbReference type="SUPFAM" id="SSF53335">
    <property type="entry name" value="S-adenosyl-L-methionine-dependent methyltransferases"/>
    <property type="match status" value="1"/>
</dbReference>
<evidence type="ECO:0000259" key="1">
    <source>
        <dbReference type="Pfam" id="PF08241"/>
    </source>
</evidence>
<dbReference type="InterPro" id="IPR029063">
    <property type="entry name" value="SAM-dependent_MTases_sf"/>
</dbReference>
<keyword evidence="2" id="KW-0808">Transferase</keyword>
<dbReference type="PANTHER" id="PTHR43591">
    <property type="entry name" value="METHYLTRANSFERASE"/>
    <property type="match status" value="1"/>
</dbReference>
<dbReference type="Gene3D" id="3.40.50.150">
    <property type="entry name" value="Vaccinia Virus protein VP39"/>
    <property type="match status" value="1"/>
</dbReference>
<dbReference type="CDD" id="cd02440">
    <property type="entry name" value="AdoMet_MTases"/>
    <property type="match status" value="1"/>
</dbReference>
<accession>A0A7K2IZV9</accession>
<dbReference type="EMBL" id="WWHY01000001">
    <property type="protein sequence ID" value="MYR35478.1"/>
    <property type="molecule type" value="Genomic_DNA"/>
</dbReference>
<dbReference type="AlphaFoldDB" id="A0A7K2IZV9"/>
<organism evidence="2 3">
    <name type="scientific">Nocardiopsis alba</name>
    <dbReference type="NCBI Taxonomy" id="53437"/>
    <lineage>
        <taxon>Bacteria</taxon>
        <taxon>Bacillati</taxon>
        <taxon>Actinomycetota</taxon>
        <taxon>Actinomycetes</taxon>
        <taxon>Streptosporangiales</taxon>
        <taxon>Nocardiopsidaceae</taxon>
        <taxon>Nocardiopsis</taxon>
    </lineage>
</organism>
<dbReference type="InterPro" id="IPR013216">
    <property type="entry name" value="Methyltransf_11"/>
</dbReference>
<name>A0A7K2IZV9_9ACTN</name>
<dbReference type="Pfam" id="PF08241">
    <property type="entry name" value="Methyltransf_11"/>
    <property type="match status" value="1"/>
</dbReference>
<dbReference type="Proteomes" id="UP000467124">
    <property type="component" value="Unassembled WGS sequence"/>
</dbReference>
<feature type="domain" description="Methyltransferase type 11" evidence="1">
    <location>
        <begin position="63"/>
        <end position="150"/>
    </location>
</feature>
<reference evidence="2 3" key="1">
    <citation type="journal article" date="2019" name="Nat. Commun.">
        <title>The antimicrobial potential of Streptomyces from insect microbiomes.</title>
        <authorList>
            <person name="Chevrette M.G."/>
            <person name="Carlson C.M."/>
            <person name="Ortega H.E."/>
            <person name="Thomas C."/>
            <person name="Ananiev G.E."/>
            <person name="Barns K.J."/>
            <person name="Book A.J."/>
            <person name="Cagnazzo J."/>
            <person name="Carlos C."/>
            <person name="Flanigan W."/>
            <person name="Grubbs K.J."/>
            <person name="Horn H.A."/>
            <person name="Hoffmann F.M."/>
            <person name="Klassen J.L."/>
            <person name="Knack J.J."/>
            <person name="Lewin G.R."/>
            <person name="McDonald B.R."/>
            <person name="Muller L."/>
            <person name="Melo W.G.P."/>
            <person name="Pinto-Tomas A.A."/>
            <person name="Schmitz A."/>
            <person name="Wendt-Pienkowski E."/>
            <person name="Wildman S."/>
            <person name="Zhao M."/>
            <person name="Zhang F."/>
            <person name="Bugni T.S."/>
            <person name="Andes D.R."/>
            <person name="Pupo M.T."/>
            <person name="Currie C.R."/>
        </authorList>
    </citation>
    <scope>NUCLEOTIDE SEQUENCE [LARGE SCALE GENOMIC DNA]</scope>
    <source>
        <strain evidence="2 3">SID5840</strain>
    </source>
</reference>
<gene>
    <name evidence="2" type="ORF">GTW20_25245</name>
</gene>
<protein>
    <submittedName>
        <fullName evidence="2">Methyltransferase domain-containing protein</fullName>
    </submittedName>
</protein>
<keyword evidence="2" id="KW-0489">Methyltransferase</keyword>
<evidence type="ECO:0000313" key="3">
    <source>
        <dbReference type="Proteomes" id="UP000467124"/>
    </source>
</evidence>
<dbReference type="GO" id="GO:0032259">
    <property type="term" value="P:methylation"/>
    <property type="evidence" value="ECO:0007669"/>
    <property type="project" value="UniProtKB-KW"/>
</dbReference>
<comment type="caution">
    <text evidence="2">The sequence shown here is derived from an EMBL/GenBank/DDBJ whole genome shotgun (WGS) entry which is preliminary data.</text>
</comment>